<feature type="transmembrane region" description="Helical" evidence="8">
    <location>
        <begin position="429"/>
        <end position="450"/>
    </location>
</feature>
<feature type="transmembrane region" description="Helical" evidence="8">
    <location>
        <begin position="785"/>
        <end position="810"/>
    </location>
</feature>
<gene>
    <name evidence="10" type="ORF">GCM10010102_24300</name>
</gene>
<comment type="similarity">
    <text evidence="6">Belongs to the ABC-4 integral membrane protein family.</text>
</comment>
<reference evidence="10" key="2">
    <citation type="submission" date="2020-09" db="EMBL/GenBank/DDBJ databases">
        <authorList>
            <person name="Sun Q."/>
            <person name="Ohkuma M."/>
        </authorList>
    </citation>
    <scope>NUCLEOTIDE SEQUENCE</scope>
    <source>
        <strain evidence="10">JCM 3051</strain>
    </source>
</reference>
<evidence type="ECO:0000313" key="11">
    <source>
        <dbReference type="Proteomes" id="UP000655589"/>
    </source>
</evidence>
<dbReference type="PANTHER" id="PTHR30572:SF4">
    <property type="entry name" value="ABC TRANSPORTER PERMEASE YTRF"/>
    <property type="match status" value="1"/>
</dbReference>
<accession>A0A8H9L3J6</accession>
<dbReference type="PANTHER" id="PTHR30572">
    <property type="entry name" value="MEMBRANE COMPONENT OF TRANSPORTER-RELATED"/>
    <property type="match status" value="1"/>
</dbReference>
<reference evidence="10" key="1">
    <citation type="journal article" date="2014" name="Int. J. Syst. Evol. Microbiol.">
        <title>Complete genome sequence of Corynebacterium casei LMG S-19264T (=DSM 44701T), isolated from a smear-ripened cheese.</title>
        <authorList>
            <consortium name="US DOE Joint Genome Institute (JGI-PGF)"/>
            <person name="Walter F."/>
            <person name="Albersmeier A."/>
            <person name="Kalinowski J."/>
            <person name="Ruckert C."/>
        </authorList>
    </citation>
    <scope>NUCLEOTIDE SEQUENCE</scope>
    <source>
        <strain evidence="10">JCM 3051</strain>
    </source>
</reference>
<keyword evidence="4 8" id="KW-1133">Transmembrane helix</keyword>
<evidence type="ECO:0000256" key="2">
    <source>
        <dbReference type="ARBA" id="ARBA00022475"/>
    </source>
</evidence>
<feature type="transmembrane region" description="Helical" evidence="8">
    <location>
        <begin position="735"/>
        <end position="764"/>
    </location>
</feature>
<feature type="transmembrane region" description="Helical" evidence="8">
    <location>
        <begin position="278"/>
        <end position="300"/>
    </location>
</feature>
<name>A0A8H9L3J6_9MICO</name>
<dbReference type="EMBL" id="BMPT01000008">
    <property type="protein sequence ID" value="GGM27707.1"/>
    <property type="molecule type" value="Genomic_DNA"/>
</dbReference>
<dbReference type="GO" id="GO:0005886">
    <property type="term" value="C:plasma membrane"/>
    <property type="evidence" value="ECO:0007669"/>
    <property type="project" value="UniProtKB-SubCell"/>
</dbReference>
<feature type="transmembrane region" description="Helical" evidence="8">
    <location>
        <begin position="21"/>
        <end position="46"/>
    </location>
</feature>
<comment type="subcellular location">
    <subcellularLocation>
        <location evidence="1">Cell membrane</location>
        <topology evidence="1">Multi-pass membrane protein</topology>
    </subcellularLocation>
</comment>
<feature type="region of interest" description="Disordered" evidence="7">
    <location>
        <begin position="160"/>
        <end position="180"/>
    </location>
</feature>
<dbReference type="GO" id="GO:0022857">
    <property type="term" value="F:transmembrane transporter activity"/>
    <property type="evidence" value="ECO:0007669"/>
    <property type="project" value="TreeGrafter"/>
</dbReference>
<keyword evidence="2" id="KW-1003">Cell membrane</keyword>
<evidence type="ECO:0000256" key="1">
    <source>
        <dbReference type="ARBA" id="ARBA00004651"/>
    </source>
</evidence>
<evidence type="ECO:0000256" key="5">
    <source>
        <dbReference type="ARBA" id="ARBA00023136"/>
    </source>
</evidence>
<dbReference type="Proteomes" id="UP000655589">
    <property type="component" value="Unassembled WGS sequence"/>
</dbReference>
<feature type="transmembrane region" description="Helical" evidence="8">
    <location>
        <begin position="456"/>
        <end position="480"/>
    </location>
</feature>
<evidence type="ECO:0000256" key="6">
    <source>
        <dbReference type="ARBA" id="ARBA00038076"/>
    </source>
</evidence>
<dbReference type="Pfam" id="PF02687">
    <property type="entry name" value="FtsX"/>
    <property type="match status" value="2"/>
</dbReference>
<feature type="transmembrane region" description="Helical" evidence="8">
    <location>
        <begin position="381"/>
        <end position="400"/>
    </location>
</feature>
<evidence type="ECO:0000259" key="9">
    <source>
        <dbReference type="Pfam" id="PF02687"/>
    </source>
</evidence>
<evidence type="ECO:0000313" key="10">
    <source>
        <dbReference type="EMBL" id="GGM27707.1"/>
    </source>
</evidence>
<protein>
    <submittedName>
        <fullName evidence="10">ABC transporter permease</fullName>
    </submittedName>
</protein>
<evidence type="ECO:0000256" key="7">
    <source>
        <dbReference type="SAM" id="MobiDB-lite"/>
    </source>
</evidence>
<evidence type="ECO:0000256" key="4">
    <source>
        <dbReference type="ARBA" id="ARBA00022989"/>
    </source>
</evidence>
<feature type="compositionally biased region" description="Basic and acidic residues" evidence="7">
    <location>
        <begin position="166"/>
        <end position="180"/>
    </location>
</feature>
<keyword evidence="5 8" id="KW-0472">Membrane</keyword>
<dbReference type="InterPro" id="IPR003838">
    <property type="entry name" value="ABC3_permease_C"/>
</dbReference>
<evidence type="ECO:0000256" key="3">
    <source>
        <dbReference type="ARBA" id="ARBA00022692"/>
    </source>
</evidence>
<organism evidence="10 11">
    <name type="scientific">Promicromonospora citrea</name>
    <dbReference type="NCBI Taxonomy" id="43677"/>
    <lineage>
        <taxon>Bacteria</taxon>
        <taxon>Bacillati</taxon>
        <taxon>Actinomycetota</taxon>
        <taxon>Actinomycetes</taxon>
        <taxon>Micrococcales</taxon>
        <taxon>Promicromonosporaceae</taxon>
        <taxon>Promicromonospora</taxon>
    </lineage>
</organism>
<keyword evidence="11" id="KW-1185">Reference proteome</keyword>
<comment type="caution">
    <text evidence="10">The sequence shown here is derived from an EMBL/GenBank/DDBJ whole genome shotgun (WGS) entry which is preliminary data.</text>
</comment>
<feature type="transmembrane region" description="Helical" evidence="8">
    <location>
        <begin position="335"/>
        <end position="361"/>
    </location>
</feature>
<feature type="transmembrane region" description="Helical" evidence="8">
    <location>
        <begin position="830"/>
        <end position="850"/>
    </location>
</feature>
<dbReference type="AlphaFoldDB" id="A0A8H9L3J6"/>
<feature type="domain" description="ABC3 transporter permease C-terminal" evidence="9">
    <location>
        <begin position="287"/>
        <end position="406"/>
    </location>
</feature>
<feature type="transmembrane region" description="Helical" evidence="8">
    <location>
        <begin position="517"/>
        <end position="540"/>
    </location>
</feature>
<keyword evidence="3 8" id="KW-0812">Transmembrane</keyword>
<sequence>MARIDPTVRLTLGQMRRSLGRLAAAGTAILIGTAFVTATLLAGGVVTRTTYDQVAAQYADGDLVVFDSRGTLTTGDVRTIRAVGGVAAADGLRGTYAELNHDGRTVYQALVGAPSDRRLSPLELTAGAWPDAADRIALPADVADLFGVGVGDTVSATRWLPGAKPSMDERGPDRDGGRAGAERLTVSGLVADPSHAYAASGGVAVVPRAALEQRVVREAGGEAPGLRTVVVALDRADEASLEAARDALAAAAPAATGVTTPAEYAEDVVAGLADGQNIIFLVFVLALAGVSLVVAGLVIANTFQVLVAQRARTLALLRCVGAGTGQVYRTVLLEAAAVGLVSSVLGLAAGALAVQGALLIAPAFDLGVTLPTTVTPSAPVLLLPLGVGVLVTLLAAVAPARAAARVAPLAALGPAVPPGLRGSGRCRSVVAWVAGAGGLVLLAVGVALGTSGRIDVGLFAAVFGGSVSLVGVIVGSVFWLPRVAAALGRLADGVGPAARLASANAARNPRRTAATSTALLVGVTLVSMMTTGAACARVTMDHQLDTRFPVDLQVAGVRPGPDGATGVPREVGTALRGVDGLGAPVRVTTASVERADGAGHVPVAAVRPADLRAVLATPADAARLRPGVLVVPERVARPAGLVGARTVTLTGAGGSVTLDVVHTDSLAPQAYLTPHDLAALAPDRQAAQLWAAVDDAADAADVVAAAQAAVAGTGRPVSVTATVLERDAYARMIDVILAVVVALLAVAVVIALIGVANTLSLSVVERTRENAVLRAIGLSTAQLRATLAIEGMVIAGVGAVLGVVLGLVYGWAGATTALSALGEVPLVVPWAEVVVVLVVALLAGLVASVAPARAATRTHPVTALAPR</sequence>
<dbReference type="InterPro" id="IPR050250">
    <property type="entry name" value="Macrolide_Exporter_MacB"/>
</dbReference>
<evidence type="ECO:0000256" key="8">
    <source>
        <dbReference type="SAM" id="Phobius"/>
    </source>
</evidence>
<dbReference type="RefSeq" id="WP_189087032.1">
    <property type="nucleotide sequence ID" value="NZ_BMPT01000008.1"/>
</dbReference>
<feature type="domain" description="ABC3 transporter permease C-terminal" evidence="9">
    <location>
        <begin position="742"/>
        <end position="860"/>
    </location>
</feature>
<proteinExistence type="inferred from homology"/>